<dbReference type="OrthoDB" id="190675at2759"/>
<protein>
    <submittedName>
        <fullName evidence="3">Uncharacterized protein</fullName>
    </submittedName>
</protein>
<evidence type="ECO:0000313" key="4">
    <source>
        <dbReference type="Proteomes" id="UP000277300"/>
    </source>
</evidence>
<keyword evidence="1" id="KW-1133">Transmembrane helix</keyword>
<keyword evidence="1" id="KW-0812">Transmembrane</keyword>
<gene>
    <name evidence="2" type="ORF">BBJ29_007394</name>
    <name evidence="3" type="ORF">BBP00_00001305</name>
</gene>
<dbReference type="AlphaFoldDB" id="A0A3F2S0H7"/>
<feature type="transmembrane region" description="Helical" evidence="1">
    <location>
        <begin position="59"/>
        <end position="77"/>
    </location>
</feature>
<comment type="caution">
    <text evidence="3">The sequence shown here is derived from an EMBL/GenBank/DDBJ whole genome shotgun (WGS) entry which is preliminary data.</text>
</comment>
<organism evidence="3 4">
    <name type="scientific">Phytophthora kernoviae</name>
    <dbReference type="NCBI Taxonomy" id="325452"/>
    <lineage>
        <taxon>Eukaryota</taxon>
        <taxon>Sar</taxon>
        <taxon>Stramenopiles</taxon>
        <taxon>Oomycota</taxon>
        <taxon>Peronosporomycetes</taxon>
        <taxon>Peronosporales</taxon>
        <taxon>Peronosporaceae</taxon>
        <taxon>Phytophthora</taxon>
    </lineage>
</organism>
<evidence type="ECO:0000256" key="1">
    <source>
        <dbReference type="SAM" id="Phobius"/>
    </source>
</evidence>
<proteinExistence type="predicted"/>
<dbReference type="Proteomes" id="UP000277300">
    <property type="component" value="Unassembled WGS sequence"/>
</dbReference>
<sequence length="78" mass="9069">MVMMMSVIYAKYRRDKFDDIMTPDDCPMDGLMTPNSGRNYTPREGSLVMVVSVEITPSYLIIDYFFNAYFILSHALLR</sequence>
<dbReference type="EMBL" id="MBDO02000018">
    <property type="protein sequence ID" value="RLN67916.1"/>
    <property type="molecule type" value="Genomic_DNA"/>
</dbReference>
<accession>A0A3F2S0H7</accession>
<name>A0A3F2S0H7_9STRA</name>
<dbReference type="Proteomes" id="UP000284657">
    <property type="component" value="Unassembled WGS sequence"/>
</dbReference>
<keyword evidence="1" id="KW-0472">Membrane</keyword>
<dbReference type="EMBL" id="MBAD02001405">
    <property type="protein sequence ID" value="RLN55009.1"/>
    <property type="molecule type" value="Genomic_DNA"/>
</dbReference>
<reference evidence="4 5" key="1">
    <citation type="submission" date="2018-07" db="EMBL/GenBank/DDBJ databases">
        <title>Genome sequencing of oomycete isolates from Chile give support for New Zealand origin for Phytophthora kernoviae and make available the first Nothophytophthora sp. genome.</title>
        <authorList>
            <person name="Studholme D.J."/>
            <person name="Sanfuentes E."/>
            <person name="Panda P."/>
            <person name="Hill R."/>
            <person name="Sambles C."/>
            <person name="Grant M."/>
            <person name="Williams N.M."/>
            <person name="Mcdougal R.L."/>
        </authorList>
    </citation>
    <scope>NUCLEOTIDE SEQUENCE [LARGE SCALE GENOMIC DNA]</scope>
    <source>
        <strain evidence="3">Chile6</strain>
        <strain evidence="2">Chile7</strain>
    </source>
</reference>
<evidence type="ECO:0000313" key="5">
    <source>
        <dbReference type="Proteomes" id="UP000284657"/>
    </source>
</evidence>
<evidence type="ECO:0000313" key="3">
    <source>
        <dbReference type="EMBL" id="RLN67916.1"/>
    </source>
</evidence>
<evidence type="ECO:0000313" key="2">
    <source>
        <dbReference type="EMBL" id="RLN55009.1"/>
    </source>
</evidence>